<dbReference type="PANTHER" id="PTHR23310">
    <property type="entry name" value="ACYL-COA-BINDING PROTEIN, ACBP"/>
    <property type="match status" value="1"/>
</dbReference>
<accession>A0A2P6TMC7</accession>
<evidence type="ECO:0000313" key="4">
    <source>
        <dbReference type="EMBL" id="PRW45455.1"/>
    </source>
</evidence>
<evidence type="ECO:0000313" key="5">
    <source>
        <dbReference type="Proteomes" id="UP000239899"/>
    </source>
</evidence>
<dbReference type="STRING" id="3076.A0A2P6TMC7"/>
<dbReference type="PRINTS" id="PR00689">
    <property type="entry name" value="ACOABINDINGP"/>
</dbReference>
<name>A0A2P6TMC7_CHLSO</name>
<comment type="similarity">
    <text evidence="1">Belongs to the ACBP family.</text>
</comment>
<dbReference type="GO" id="GO:0006631">
    <property type="term" value="P:fatty acid metabolic process"/>
    <property type="evidence" value="ECO:0007669"/>
    <property type="project" value="TreeGrafter"/>
</dbReference>
<dbReference type="AlphaFoldDB" id="A0A2P6TMC7"/>
<dbReference type="Proteomes" id="UP000239899">
    <property type="component" value="Unassembled WGS sequence"/>
</dbReference>
<dbReference type="GO" id="GO:0000062">
    <property type="term" value="F:fatty-acyl-CoA binding"/>
    <property type="evidence" value="ECO:0007669"/>
    <property type="project" value="InterPro"/>
</dbReference>
<dbReference type="PROSITE" id="PS00880">
    <property type="entry name" value="ACB_1"/>
    <property type="match status" value="1"/>
</dbReference>
<dbReference type="PANTHER" id="PTHR23310:SF115">
    <property type="entry name" value="ACB DOMAIN-CONTAINING PROTEIN"/>
    <property type="match status" value="1"/>
</dbReference>
<dbReference type="SUPFAM" id="SSF47027">
    <property type="entry name" value="Acyl-CoA binding protein"/>
    <property type="match status" value="1"/>
</dbReference>
<keyword evidence="5" id="KW-1185">Reference proteome</keyword>
<organism evidence="4 5">
    <name type="scientific">Chlorella sorokiniana</name>
    <name type="common">Freshwater green alga</name>
    <dbReference type="NCBI Taxonomy" id="3076"/>
    <lineage>
        <taxon>Eukaryota</taxon>
        <taxon>Viridiplantae</taxon>
        <taxon>Chlorophyta</taxon>
        <taxon>core chlorophytes</taxon>
        <taxon>Trebouxiophyceae</taxon>
        <taxon>Chlorellales</taxon>
        <taxon>Chlorellaceae</taxon>
        <taxon>Chlorella clade</taxon>
        <taxon>Chlorella</taxon>
    </lineage>
</organism>
<dbReference type="InterPro" id="IPR035984">
    <property type="entry name" value="Acyl-CoA-binding_sf"/>
</dbReference>
<keyword evidence="2" id="KW-0446">Lipid-binding</keyword>
<dbReference type="InterPro" id="IPR022408">
    <property type="entry name" value="Acyl-CoA-binding_prot_CS"/>
</dbReference>
<dbReference type="PROSITE" id="PS51228">
    <property type="entry name" value="ACB_2"/>
    <property type="match status" value="1"/>
</dbReference>
<gene>
    <name evidence="4" type="ORF">C2E21_5709</name>
</gene>
<sequence>MPKTALEKRFAKAVWLIRNGPPKEGTSNDEKLAFYGYFKQATEGDCTAPQPWAVQFEARAKWEAWNKLKGMTKAEAMQNYIDLVAAGDPNWESHEALKDYKDEEEA</sequence>
<protein>
    <submittedName>
        <fullName evidence="4">Acyl-binding</fullName>
    </submittedName>
</protein>
<evidence type="ECO:0000256" key="2">
    <source>
        <dbReference type="ARBA" id="ARBA00023121"/>
    </source>
</evidence>
<feature type="domain" description="ACB" evidence="3">
    <location>
        <begin position="6"/>
        <end position="93"/>
    </location>
</feature>
<evidence type="ECO:0000259" key="3">
    <source>
        <dbReference type="PROSITE" id="PS51228"/>
    </source>
</evidence>
<dbReference type="InterPro" id="IPR014352">
    <property type="entry name" value="FERM/acyl-CoA-bd_prot_sf"/>
</dbReference>
<dbReference type="OrthoDB" id="346910at2759"/>
<proteinExistence type="inferred from homology"/>
<reference evidence="4 5" key="1">
    <citation type="journal article" date="2018" name="Plant J.">
        <title>Genome sequences of Chlorella sorokiniana UTEX 1602 and Micractinium conductrix SAG 241.80: implications to maltose excretion by a green alga.</title>
        <authorList>
            <person name="Arriola M.B."/>
            <person name="Velmurugan N."/>
            <person name="Zhang Y."/>
            <person name="Plunkett M.H."/>
            <person name="Hondzo H."/>
            <person name="Barney B.M."/>
        </authorList>
    </citation>
    <scope>NUCLEOTIDE SEQUENCE [LARGE SCALE GENOMIC DNA]</scope>
    <source>
        <strain evidence="5">UTEX 1602</strain>
    </source>
</reference>
<dbReference type="Gene3D" id="1.20.80.10">
    <property type="match status" value="1"/>
</dbReference>
<comment type="caution">
    <text evidence="4">The sequence shown here is derived from an EMBL/GenBank/DDBJ whole genome shotgun (WGS) entry which is preliminary data.</text>
</comment>
<dbReference type="EMBL" id="LHPG02000011">
    <property type="protein sequence ID" value="PRW45455.1"/>
    <property type="molecule type" value="Genomic_DNA"/>
</dbReference>
<evidence type="ECO:0000256" key="1">
    <source>
        <dbReference type="ARBA" id="ARBA00005567"/>
    </source>
</evidence>
<dbReference type="Pfam" id="PF00887">
    <property type="entry name" value="ACBP"/>
    <property type="match status" value="1"/>
</dbReference>
<dbReference type="InterPro" id="IPR000582">
    <property type="entry name" value="Acyl-CoA-binding_protein"/>
</dbReference>